<dbReference type="RefSeq" id="XP_007840257.1">
    <property type="nucleotide sequence ID" value="XM_007842066.1"/>
</dbReference>
<dbReference type="KEGG" id="pfy:PFICI_13485"/>
<evidence type="ECO:0000313" key="10">
    <source>
        <dbReference type="Proteomes" id="UP000030651"/>
    </source>
</evidence>
<feature type="region of interest" description="Disordered" evidence="6">
    <location>
        <begin position="289"/>
        <end position="317"/>
    </location>
</feature>
<feature type="transmembrane region" description="Helical" evidence="7">
    <location>
        <begin position="96"/>
        <end position="117"/>
    </location>
</feature>
<comment type="subcellular location">
    <subcellularLocation>
        <location evidence="1">Membrane</location>
        <topology evidence="1">Multi-pass membrane protein</topology>
    </subcellularLocation>
</comment>
<reference evidence="10" key="1">
    <citation type="journal article" date="2015" name="BMC Genomics">
        <title>Genomic and transcriptomic analysis of the endophytic fungus Pestalotiopsis fici reveals its lifestyle and high potential for synthesis of natural products.</title>
        <authorList>
            <person name="Wang X."/>
            <person name="Zhang X."/>
            <person name="Liu L."/>
            <person name="Xiang M."/>
            <person name="Wang W."/>
            <person name="Sun X."/>
            <person name="Che Y."/>
            <person name="Guo L."/>
            <person name="Liu G."/>
            <person name="Guo L."/>
            <person name="Wang C."/>
            <person name="Yin W.B."/>
            <person name="Stadler M."/>
            <person name="Zhang X."/>
            <person name="Liu X."/>
        </authorList>
    </citation>
    <scope>NUCLEOTIDE SEQUENCE [LARGE SCALE GENOMIC DNA]</scope>
    <source>
        <strain evidence="10">W106-1 / CGMCC3.15140</strain>
    </source>
</reference>
<evidence type="ECO:0000256" key="7">
    <source>
        <dbReference type="SAM" id="Phobius"/>
    </source>
</evidence>
<dbReference type="EMBL" id="KI912119">
    <property type="protein sequence ID" value="ETS75001.1"/>
    <property type="molecule type" value="Genomic_DNA"/>
</dbReference>
<keyword evidence="3 7" id="KW-1133">Transmembrane helix</keyword>
<evidence type="ECO:0000256" key="5">
    <source>
        <dbReference type="ARBA" id="ARBA00038359"/>
    </source>
</evidence>
<feature type="transmembrane region" description="Helical" evidence="7">
    <location>
        <begin position="12"/>
        <end position="31"/>
    </location>
</feature>
<feature type="compositionally biased region" description="Polar residues" evidence="6">
    <location>
        <begin position="307"/>
        <end position="317"/>
    </location>
</feature>
<accession>W3WQ95</accession>
<dbReference type="AlphaFoldDB" id="W3WQ95"/>
<evidence type="ECO:0000256" key="1">
    <source>
        <dbReference type="ARBA" id="ARBA00004141"/>
    </source>
</evidence>
<keyword evidence="4 7" id="KW-0472">Membrane</keyword>
<dbReference type="GO" id="GO:0016020">
    <property type="term" value="C:membrane"/>
    <property type="evidence" value="ECO:0007669"/>
    <property type="project" value="UniProtKB-SubCell"/>
</dbReference>
<keyword evidence="2 7" id="KW-0812">Transmembrane</keyword>
<keyword evidence="10" id="KW-1185">Reference proteome</keyword>
<feature type="transmembrane region" description="Helical" evidence="7">
    <location>
        <begin position="43"/>
        <end position="65"/>
    </location>
</feature>
<feature type="transmembrane region" description="Helical" evidence="7">
    <location>
        <begin position="172"/>
        <end position="198"/>
    </location>
</feature>
<feature type="domain" description="Rhodopsin" evidence="8">
    <location>
        <begin position="27"/>
        <end position="276"/>
    </location>
</feature>
<dbReference type="eggNOG" id="ENOG502SHMA">
    <property type="taxonomic scope" value="Eukaryota"/>
</dbReference>
<evidence type="ECO:0000256" key="6">
    <source>
        <dbReference type="SAM" id="MobiDB-lite"/>
    </source>
</evidence>
<feature type="transmembrane region" description="Helical" evidence="7">
    <location>
        <begin position="210"/>
        <end position="232"/>
    </location>
</feature>
<gene>
    <name evidence="9" type="ORF">PFICI_13485</name>
</gene>
<evidence type="ECO:0000256" key="4">
    <source>
        <dbReference type="ARBA" id="ARBA00023136"/>
    </source>
</evidence>
<protein>
    <recommendedName>
        <fullName evidence="8">Rhodopsin domain-containing protein</fullName>
    </recommendedName>
</protein>
<evidence type="ECO:0000259" key="8">
    <source>
        <dbReference type="Pfam" id="PF20684"/>
    </source>
</evidence>
<dbReference type="PANTHER" id="PTHR33048">
    <property type="entry name" value="PTH11-LIKE INTEGRAL MEMBRANE PROTEIN (AFU_ORTHOLOGUE AFUA_5G11245)"/>
    <property type="match status" value="1"/>
</dbReference>
<dbReference type="Pfam" id="PF20684">
    <property type="entry name" value="Fung_rhodopsin"/>
    <property type="match status" value="1"/>
</dbReference>
<name>W3WQ95_PESFW</name>
<evidence type="ECO:0000256" key="3">
    <source>
        <dbReference type="ARBA" id="ARBA00022989"/>
    </source>
</evidence>
<feature type="transmembrane region" description="Helical" evidence="7">
    <location>
        <begin position="129"/>
        <end position="160"/>
    </location>
</feature>
<sequence length="317" mass="35811">MQQSYSKDLMIGLAIAFIIIPSIFVGLRIWARRINRRQLHPDDYLCVGALVIGIVCSALQLYAAIDGQLGQHQIVGPDGQPILDDPRFVVYEKTKFAVNILSVFGLGLVKCSILLLYKSIFNNVRNFRWAVYVMLGVVVAWTVSYFFANLFTCFPVTVFIEEFYGNKCIDTIPMWLSVVATDLVVDVGILILPIPMVLRLHLPWKQRIGVLGMFMLGASVCAISITRLATLVQLSAEFIYHYNDETYYTSPVFYWTNIEMAMAIVSACLPTLRPIWSFLSTEKRNTSQHSEYSLRKPDGYGMVPDSTPLQPLSRQSV</sequence>
<organism evidence="9 10">
    <name type="scientific">Pestalotiopsis fici (strain W106-1 / CGMCC3.15140)</name>
    <dbReference type="NCBI Taxonomy" id="1229662"/>
    <lineage>
        <taxon>Eukaryota</taxon>
        <taxon>Fungi</taxon>
        <taxon>Dikarya</taxon>
        <taxon>Ascomycota</taxon>
        <taxon>Pezizomycotina</taxon>
        <taxon>Sordariomycetes</taxon>
        <taxon>Xylariomycetidae</taxon>
        <taxon>Amphisphaeriales</taxon>
        <taxon>Sporocadaceae</taxon>
        <taxon>Pestalotiopsis</taxon>
    </lineage>
</organism>
<dbReference type="GeneID" id="19278498"/>
<dbReference type="InParanoid" id="W3WQ95"/>
<dbReference type="InterPro" id="IPR052337">
    <property type="entry name" value="SAT4-like"/>
</dbReference>
<dbReference type="HOGENOM" id="CLU_028200_14_1_1"/>
<dbReference type="PANTHER" id="PTHR33048:SF134">
    <property type="entry name" value="INTEGRAL MEMBRANE PROTEIN"/>
    <property type="match status" value="1"/>
</dbReference>
<dbReference type="InterPro" id="IPR049326">
    <property type="entry name" value="Rhodopsin_dom_fungi"/>
</dbReference>
<proteinExistence type="inferred from homology"/>
<comment type="similarity">
    <text evidence="5">Belongs to the SAT4 family.</text>
</comment>
<evidence type="ECO:0000256" key="2">
    <source>
        <dbReference type="ARBA" id="ARBA00022692"/>
    </source>
</evidence>
<evidence type="ECO:0000313" key="9">
    <source>
        <dbReference type="EMBL" id="ETS75001.1"/>
    </source>
</evidence>
<dbReference type="OMA" id="PRFLTYE"/>
<dbReference type="Proteomes" id="UP000030651">
    <property type="component" value="Unassembled WGS sequence"/>
</dbReference>
<dbReference type="OrthoDB" id="5391602at2759"/>